<dbReference type="EMBL" id="SNRY01008448">
    <property type="protein sequence ID" value="KAA6308518.1"/>
    <property type="molecule type" value="Genomic_DNA"/>
</dbReference>
<comment type="caution">
    <text evidence="1">The sequence shown here is derived from an EMBL/GenBank/DDBJ whole genome shotgun (WGS) entry which is preliminary data.</text>
</comment>
<proteinExistence type="predicted"/>
<accession>A0A5J4PI19</accession>
<dbReference type="PROSITE" id="PS51257">
    <property type="entry name" value="PROKAR_LIPOPROTEIN"/>
    <property type="match status" value="1"/>
</dbReference>
<gene>
    <name evidence="1" type="ORF">EZS27_039833</name>
</gene>
<feature type="non-terminal residue" evidence="1">
    <location>
        <position position="59"/>
    </location>
</feature>
<evidence type="ECO:0000313" key="1">
    <source>
        <dbReference type="EMBL" id="KAA6308518.1"/>
    </source>
</evidence>
<name>A0A5J4PI19_9ZZZZ</name>
<organism evidence="1">
    <name type="scientific">termite gut metagenome</name>
    <dbReference type="NCBI Taxonomy" id="433724"/>
    <lineage>
        <taxon>unclassified sequences</taxon>
        <taxon>metagenomes</taxon>
        <taxon>organismal metagenomes</taxon>
    </lineage>
</organism>
<dbReference type="AlphaFoldDB" id="A0A5J4PI19"/>
<sequence length="59" mass="6308">MKKVLILLCVVWASFLLSSCRSAQPTSGEALDGLWYITEISGSTVVPPAKQALPVIGFD</sequence>
<protein>
    <submittedName>
        <fullName evidence="1">Uncharacterized protein</fullName>
    </submittedName>
</protein>
<reference evidence="1" key="1">
    <citation type="submission" date="2019-03" db="EMBL/GenBank/DDBJ databases">
        <title>Single cell metagenomics reveals metabolic interactions within the superorganism composed of flagellate Streblomastix strix and complex community of Bacteroidetes bacteria on its surface.</title>
        <authorList>
            <person name="Treitli S.C."/>
            <person name="Kolisko M."/>
            <person name="Husnik F."/>
            <person name="Keeling P."/>
            <person name="Hampl V."/>
        </authorList>
    </citation>
    <scope>NUCLEOTIDE SEQUENCE</scope>
    <source>
        <strain evidence="1">STM</strain>
    </source>
</reference>